<keyword evidence="11" id="KW-0809">Transit peptide</keyword>
<dbReference type="SUPFAM" id="SSF56112">
    <property type="entry name" value="Protein kinase-like (PK-like)"/>
    <property type="match status" value="1"/>
</dbReference>
<dbReference type="GO" id="GO:0046872">
    <property type="term" value="F:metal ion binding"/>
    <property type="evidence" value="ECO:0007669"/>
    <property type="project" value="UniProtKB-KW"/>
</dbReference>
<dbReference type="GO" id="GO:0004674">
    <property type="term" value="F:protein serine/threonine kinase activity"/>
    <property type="evidence" value="ECO:0007669"/>
    <property type="project" value="UniProtKB-KW"/>
</dbReference>
<keyword evidence="6" id="KW-0479">Metal-binding</keyword>
<evidence type="ECO:0000256" key="2">
    <source>
        <dbReference type="ARBA" id="ARBA00004173"/>
    </source>
</evidence>
<evidence type="ECO:0000313" key="16">
    <source>
        <dbReference type="Ensembl" id="ENSCSAVP00000003114.1"/>
    </source>
</evidence>
<comment type="catalytic activity">
    <reaction evidence="13">
        <text>L-threonyl-[protein] + ATP = O-phospho-L-threonyl-[protein] + ADP + H(+)</text>
        <dbReference type="Rhea" id="RHEA:46608"/>
        <dbReference type="Rhea" id="RHEA-COMP:11060"/>
        <dbReference type="Rhea" id="RHEA-COMP:11605"/>
        <dbReference type="ChEBI" id="CHEBI:15378"/>
        <dbReference type="ChEBI" id="CHEBI:30013"/>
        <dbReference type="ChEBI" id="CHEBI:30616"/>
        <dbReference type="ChEBI" id="CHEBI:61977"/>
        <dbReference type="ChEBI" id="CHEBI:456216"/>
        <dbReference type="EC" id="2.7.11.1"/>
    </reaction>
</comment>
<evidence type="ECO:0000256" key="12">
    <source>
        <dbReference type="ARBA" id="ARBA00023128"/>
    </source>
</evidence>
<comment type="catalytic activity">
    <reaction evidence="14">
        <text>L-seryl-[protein] + ATP = O-phospho-L-seryl-[protein] + ADP + H(+)</text>
        <dbReference type="Rhea" id="RHEA:17989"/>
        <dbReference type="Rhea" id="RHEA-COMP:9863"/>
        <dbReference type="Rhea" id="RHEA-COMP:11604"/>
        <dbReference type="ChEBI" id="CHEBI:15378"/>
        <dbReference type="ChEBI" id="CHEBI:29999"/>
        <dbReference type="ChEBI" id="CHEBI:30616"/>
        <dbReference type="ChEBI" id="CHEBI:83421"/>
        <dbReference type="ChEBI" id="CHEBI:456216"/>
        <dbReference type="EC" id="2.7.11.1"/>
    </reaction>
</comment>
<evidence type="ECO:0000256" key="5">
    <source>
        <dbReference type="ARBA" id="ARBA00022679"/>
    </source>
</evidence>
<organism evidence="16 17">
    <name type="scientific">Ciona savignyi</name>
    <name type="common">Pacific transparent sea squirt</name>
    <dbReference type="NCBI Taxonomy" id="51511"/>
    <lineage>
        <taxon>Eukaryota</taxon>
        <taxon>Metazoa</taxon>
        <taxon>Chordata</taxon>
        <taxon>Tunicata</taxon>
        <taxon>Ascidiacea</taxon>
        <taxon>Phlebobranchia</taxon>
        <taxon>Cionidae</taxon>
        <taxon>Ciona</taxon>
    </lineage>
</organism>
<evidence type="ECO:0000259" key="15">
    <source>
        <dbReference type="PROSITE" id="PS50011"/>
    </source>
</evidence>
<evidence type="ECO:0000256" key="4">
    <source>
        <dbReference type="ARBA" id="ARBA00022527"/>
    </source>
</evidence>
<evidence type="ECO:0000256" key="11">
    <source>
        <dbReference type="ARBA" id="ARBA00022946"/>
    </source>
</evidence>
<dbReference type="AlphaFoldDB" id="H2YCR6"/>
<comment type="subcellular location">
    <subcellularLocation>
        <location evidence="2">Mitochondrion</location>
    </subcellularLocation>
</comment>
<feature type="domain" description="Protein kinase" evidence="15">
    <location>
        <begin position="1"/>
        <end position="238"/>
    </location>
</feature>
<dbReference type="PROSITE" id="PS50011">
    <property type="entry name" value="PROTEIN_KINASE_DOM"/>
    <property type="match status" value="1"/>
</dbReference>
<proteinExistence type="predicted"/>
<dbReference type="InterPro" id="IPR000719">
    <property type="entry name" value="Prot_kinase_dom"/>
</dbReference>
<dbReference type="InParanoid" id="H2YCR6"/>
<dbReference type="GeneTree" id="ENSGT00390000001206"/>
<sequence>MVMKGVLQASTQQISNCNLAGVIGIDSVFTSLGMHLRQFICLVTQRYEMSLKDYLRRYKLDMNTCMVVLAQIFEVVAYLEDQSVVHRAISSENFFVESTNNNSYPHLLLGHFDNAHSTGNKNGLLIPFQHETLDPRLSDLACQAPEVSRAKPGKRALIDYRKADAWSAGILAYEVLTGSNQFKEHKIDSRTFMEKEIPSLHLIPMPHVLKMIARLLLSVNPSKRLSANEAADMLHFEIFAESPLVSVTNQIPELCSWLTAHSAEMLARQQQDQVLVDLCRCFFRRIEPTNLFRSYKLWLLIKG</sequence>
<keyword evidence="8" id="KW-0418">Kinase</keyword>
<dbReference type="PANTHER" id="PTHR22972">
    <property type="entry name" value="SERINE/THREONINE PROTEIN KINASE"/>
    <property type="match status" value="1"/>
</dbReference>
<evidence type="ECO:0000256" key="1">
    <source>
        <dbReference type="ARBA" id="ARBA00001946"/>
    </source>
</evidence>
<dbReference type="eggNOG" id="KOG4158">
    <property type="taxonomic scope" value="Eukaryota"/>
</dbReference>
<evidence type="ECO:0000256" key="3">
    <source>
        <dbReference type="ARBA" id="ARBA00012513"/>
    </source>
</evidence>
<dbReference type="STRING" id="51511.ENSCSAVP00000003114"/>
<dbReference type="SMART" id="SM00220">
    <property type="entry name" value="S_TKc"/>
    <property type="match status" value="1"/>
</dbReference>
<evidence type="ECO:0000256" key="6">
    <source>
        <dbReference type="ARBA" id="ARBA00022723"/>
    </source>
</evidence>
<dbReference type="GO" id="GO:0090141">
    <property type="term" value="P:positive regulation of mitochondrial fission"/>
    <property type="evidence" value="ECO:0007669"/>
    <property type="project" value="TreeGrafter"/>
</dbReference>
<dbReference type="EC" id="2.7.11.1" evidence="3"/>
<evidence type="ECO:0000256" key="9">
    <source>
        <dbReference type="ARBA" id="ARBA00022840"/>
    </source>
</evidence>
<evidence type="ECO:0000256" key="13">
    <source>
        <dbReference type="ARBA" id="ARBA00047899"/>
    </source>
</evidence>
<evidence type="ECO:0000256" key="7">
    <source>
        <dbReference type="ARBA" id="ARBA00022741"/>
    </source>
</evidence>
<evidence type="ECO:0000313" key="17">
    <source>
        <dbReference type="Proteomes" id="UP000007875"/>
    </source>
</evidence>
<dbReference type="GO" id="GO:0042981">
    <property type="term" value="P:regulation of apoptotic process"/>
    <property type="evidence" value="ECO:0007669"/>
    <property type="project" value="TreeGrafter"/>
</dbReference>
<keyword evidence="17" id="KW-1185">Reference proteome</keyword>
<dbReference type="GO" id="GO:0005524">
    <property type="term" value="F:ATP binding"/>
    <property type="evidence" value="ECO:0007669"/>
    <property type="project" value="UniProtKB-KW"/>
</dbReference>
<comment type="cofactor">
    <cofactor evidence="1">
        <name>Mg(2+)</name>
        <dbReference type="ChEBI" id="CHEBI:18420"/>
    </cofactor>
</comment>
<keyword evidence="5" id="KW-0808">Transferase</keyword>
<dbReference type="InterPro" id="IPR011009">
    <property type="entry name" value="Kinase-like_dom_sf"/>
</dbReference>
<dbReference type="Proteomes" id="UP000007875">
    <property type="component" value="Unassembled WGS sequence"/>
</dbReference>
<reference evidence="16" key="3">
    <citation type="submission" date="2025-09" db="UniProtKB">
        <authorList>
            <consortium name="Ensembl"/>
        </authorList>
    </citation>
    <scope>IDENTIFICATION</scope>
</reference>
<evidence type="ECO:0000256" key="10">
    <source>
        <dbReference type="ARBA" id="ARBA00022842"/>
    </source>
</evidence>
<dbReference type="Gene3D" id="1.10.510.10">
    <property type="entry name" value="Transferase(Phosphotransferase) domain 1"/>
    <property type="match status" value="1"/>
</dbReference>
<reference evidence="16" key="2">
    <citation type="submission" date="2025-08" db="UniProtKB">
        <authorList>
            <consortium name="Ensembl"/>
        </authorList>
    </citation>
    <scope>IDENTIFICATION</scope>
</reference>
<protein>
    <recommendedName>
        <fullName evidence="3">non-specific serine/threonine protein kinase</fullName>
        <ecNumber evidence="3">2.7.11.1</ecNumber>
    </recommendedName>
</protein>
<dbReference type="Ensembl" id="ENSCSAVT00000003161.1">
    <property type="protein sequence ID" value="ENSCSAVP00000003114.1"/>
    <property type="gene ID" value="ENSCSAVG00000001848.1"/>
</dbReference>
<reference evidence="17" key="1">
    <citation type="submission" date="2003-08" db="EMBL/GenBank/DDBJ databases">
        <authorList>
            <person name="Birren B."/>
            <person name="Nusbaum C."/>
            <person name="Abebe A."/>
            <person name="Abouelleil A."/>
            <person name="Adekoya E."/>
            <person name="Ait-zahra M."/>
            <person name="Allen N."/>
            <person name="Allen T."/>
            <person name="An P."/>
            <person name="Anderson M."/>
            <person name="Anderson S."/>
            <person name="Arachchi H."/>
            <person name="Armbruster J."/>
            <person name="Bachantsang P."/>
            <person name="Baldwin J."/>
            <person name="Barry A."/>
            <person name="Bayul T."/>
            <person name="Blitshsteyn B."/>
            <person name="Bloom T."/>
            <person name="Blye J."/>
            <person name="Boguslavskiy L."/>
            <person name="Borowsky M."/>
            <person name="Boukhgalter B."/>
            <person name="Brunache A."/>
            <person name="Butler J."/>
            <person name="Calixte N."/>
            <person name="Calvo S."/>
            <person name="Camarata J."/>
            <person name="Campo K."/>
            <person name="Chang J."/>
            <person name="Cheshatsang Y."/>
            <person name="Citroen M."/>
            <person name="Collymore A."/>
            <person name="Considine T."/>
            <person name="Cook A."/>
            <person name="Cooke P."/>
            <person name="Corum B."/>
            <person name="Cuomo C."/>
            <person name="David R."/>
            <person name="Dawoe T."/>
            <person name="Degray S."/>
            <person name="Dodge S."/>
            <person name="Dooley K."/>
            <person name="Dorje P."/>
            <person name="Dorjee K."/>
            <person name="Dorris L."/>
            <person name="Duffey N."/>
            <person name="Dupes A."/>
            <person name="Elkins T."/>
            <person name="Engels R."/>
            <person name="Erickson J."/>
            <person name="Farina A."/>
            <person name="Faro S."/>
            <person name="Ferreira P."/>
            <person name="Fischer H."/>
            <person name="Fitzgerald M."/>
            <person name="Foley K."/>
            <person name="Gage D."/>
            <person name="Galagan J."/>
            <person name="Gearin G."/>
            <person name="Gnerre S."/>
            <person name="Gnirke A."/>
            <person name="Goyette A."/>
            <person name="Graham J."/>
            <person name="Grandbois E."/>
            <person name="Gyaltsen K."/>
            <person name="Hafez N."/>
            <person name="Hagopian D."/>
            <person name="Hagos B."/>
            <person name="Hall J."/>
            <person name="Hatcher B."/>
            <person name="Heller A."/>
            <person name="Higgins H."/>
            <person name="Honan T."/>
            <person name="Horn A."/>
            <person name="Houde N."/>
            <person name="Hughes L."/>
            <person name="Hulme W."/>
            <person name="Husby E."/>
            <person name="Iliev I."/>
            <person name="Jaffe D."/>
            <person name="Jones C."/>
            <person name="Kamal M."/>
            <person name="Kamat A."/>
            <person name="Kamvysselis M."/>
            <person name="Karlsson E."/>
            <person name="Kells C."/>
            <person name="Kieu A."/>
            <person name="Kisner P."/>
            <person name="Kodira C."/>
            <person name="Kulbokas E."/>
            <person name="Labutti K."/>
            <person name="Lama D."/>
            <person name="Landers T."/>
            <person name="Leger J."/>
            <person name="Levine S."/>
            <person name="Lewis D."/>
            <person name="Lewis T."/>
            <person name="Lindblad-toh K."/>
            <person name="Liu X."/>
            <person name="Lokyitsang T."/>
            <person name="Lokyitsang Y."/>
            <person name="Lucien O."/>
            <person name="Lui A."/>
            <person name="Ma L.J."/>
            <person name="Mabbitt R."/>
            <person name="Macdonald J."/>
            <person name="Maclean C."/>
            <person name="Major J."/>
            <person name="Manning J."/>
            <person name="Marabella R."/>
            <person name="Maru K."/>
            <person name="Matthews C."/>
            <person name="Mauceli E."/>
            <person name="Mccarthy M."/>
            <person name="Mcdonough S."/>
            <person name="Mcghee T."/>
            <person name="Meldrim J."/>
            <person name="Meneus L."/>
            <person name="Mesirov J."/>
            <person name="Mihalev A."/>
            <person name="Mihova T."/>
            <person name="Mikkelsen T."/>
            <person name="Mlenga V."/>
            <person name="Moru K."/>
            <person name="Mozes J."/>
            <person name="Mulrain L."/>
            <person name="Munson G."/>
            <person name="Naylor J."/>
            <person name="Newes C."/>
            <person name="Nguyen C."/>
            <person name="Nguyen N."/>
            <person name="Nguyen T."/>
            <person name="Nicol R."/>
            <person name="Nielsen C."/>
            <person name="Nizzari M."/>
            <person name="Norbu C."/>
            <person name="Norbu N."/>
            <person name="O'donnell P."/>
            <person name="Okoawo O."/>
            <person name="O'leary S."/>
            <person name="Omotosho B."/>
            <person name="O'neill K."/>
            <person name="Osman S."/>
            <person name="Parker S."/>
            <person name="Perrin D."/>
            <person name="Phunkhang P."/>
            <person name="Piqani B."/>
            <person name="Purcell S."/>
            <person name="Rachupka T."/>
            <person name="Ramasamy U."/>
            <person name="Rameau R."/>
            <person name="Ray V."/>
            <person name="Raymond C."/>
            <person name="Retta R."/>
            <person name="Richardson S."/>
            <person name="Rise C."/>
            <person name="Rodriguez J."/>
            <person name="Rogers J."/>
            <person name="Rogov P."/>
            <person name="Rutman M."/>
            <person name="Schupbach R."/>
            <person name="Seaman C."/>
            <person name="Settipalli S."/>
            <person name="Sharpe T."/>
            <person name="Sheridan J."/>
            <person name="Sherpa N."/>
            <person name="Shi J."/>
            <person name="Smirnov S."/>
            <person name="Smith C."/>
            <person name="Sougnez C."/>
            <person name="Spencer B."/>
            <person name="Stalker J."/>
            <person name="Stange-thomann N."/>
            <person name="Stavropoulos S."/>
            <person name="Stetson K."/>
            <person name="Stone C."/>
            <person name="Stone S."/>
            <person name="Stubbs M."/>
            <person name="Talamas J."/>
            <person name="Tchuinga P."/>
            <person name="Tenzing P."/>
            <person name="Tesfaye S."/>
            <person name="Theodore J."/>
            <person name="Thoulutsang Y."/>
            <person name="Topham K."/>
            <person name="Towey S."/>
            <person name="Tsamla T."/>
            <person name="Tsomo N."/>
            <person name="Vallee D."/>
            <person name="Vassiliev H."/>
            <person name="Venkataraman V."/>
            <person name="Vinson J."/>
            <person name="Vo A."/>
            <person name="Wade C."/>
            <person name="Wang S."/>
            <person name="Wangchuk T."/>
            <person name="Wangdi T."/>
            <person name="Whittaker C."/>
            <person name="Wilkinson J."/>
            <person name="Wu Y."/>
            <person name="Wyman D."/>
            <person name="Yadav S."/>
            <person name="Yang S."/>
            <person name="Yang X."/>
            <person name="Yeager S."/>
            <person name="Yee E."/>
            <person name="Young G."/>
            <person name="Zainoun J."/>
            <person name="Zembeck L."/>
            <person name="Zimmer A."/>
            <person name="Zody M."/>
            <person name="Lander E."/>
        </authorList>
    </citation>
    <scope>NUCLEOTIDE SEQUENCE [LARGE SCALE GENOMIC DNA]</scope>
</reference>
<keyword evidence="7" id="KW-0547">Nucleotide-binding</keyword>
<keyword evidence="12" id="KW-0496">Mitochondrion</keyword>
<dbReference type="HOGENOM" id="CLU_918138_0_0_1"/>
<dbReference type="PANTHER" id="PTHR22972:SF7">
    <property type="entry name" value="SERINE_THREONINE-PROTEIN KINASE PINK1, MITOCHONDRIAL"/>
    <property type="match status" value="1"/>
</dbReference>
<evidence type="ECO:0000256" key="8">
    <source>
        <dbReference type="ARBA" id="ARBA00022777"/>
    </source>
</evidence>
<evidence type="ECO:0000256" key="14">
    <source>
        <dbReference type="ARBA" id="ARBA00048679"/>
    </source>
</evidence>
<accession>H2YCR6</accession>
<keyword evidence="10" id="KW-0460">Magnesium</keyword>
<dbReference type="InterPro" id="IPR051511">
    <property type="entry name" value="MitoQC_Scaffold_Kinases"/>
</dbReference>
<dbReference type="Pfam" id="PF00069">
    <property type="entry name" value="Pkinase"/>
    <property type="match status" value="1"/>
</dbReference>
<dbReference type="GO" id="GO:0005739">
    <property type="term" value="C:mitochondrion"/>
    <property type="evidence" value="ECO:0007669"/>
    <property type="project" value="UniProtKB-SubCell"/>
</dbReference>
<dbReference type="GO" id="GO:0000422">
    <property type="term" value="P:autophagy of mitochondrion"/>
    <property type="evidence" value="ECO:0007669"/>
    <property type="project" value="TreeGrafter"/>
</dbReference>
<keyword evidence="4" id="KW-0723">Serine/threonine-protein kinase</keyword>
<keyword evidence="9" id="KW-0067">ATP-binding</keyword>
<name>H2YCR6_CIOSA</name>